<evidence type="ECO:0000256" key="1">
    <source>
        <dbReference type="ARBA" id="ARBA00004651"/>
    </source>
</evidence>
<dbReference type="Gene3D" id="1.20.1250.20">
    <property type="entry name" value="MFS general substrate transporter like domains"/>
    <property type="match status" value="1"/>
</dbReference>
<dbReference type="Proteomes" id="UP001523369">
    <property type="component" value="Unassembled WGS sequence"/>
</dbReference>
<dbReference type="PROSITE" id="PS50850">
    <property type="entry name" value="MFS"/>
    <property type="match status" value="1"/>
</dbReference>
<dbReference type="Gene3D" id="1.20.1720.10">
    <property type="entry name" value="Multidrug resistance protein D"/>
    <property type="match status" value="1"/>
</dbReference>
<comment type="caution">
    <text evidence="10">The sequence shown here is derived from an EMBL/GenBank/DDBJ whole genome shotgun (WGS) entry which is preliminary data.</text>
</comment>
<feature type="transmembrane region" description="Helical" evidence="8">
    <location>
        <begin position="357"/>
        <end position="381"/>
    </location>
</feature>
<dbReference type="InterPro" id="IPR020846">
    <property type="entry name" value="MFS_dom"/>
</dbReference>
<comment type="subcellular location">
    <subcellularLocation>
        <location evidence="1">Cell membrane</location>
        <topology evidence="1">Multi-pass membrane protein</topology>
    </subcellularLocation>
</comment>
<feature type="transmembrane region" description="Helical" evidence="8">
    <location>
        <begin position="162"/>
        <end position="186"/>
    </location>
</feature>
<reference evidence="10 11" key="1">
    <citation type="submission" date="2022-06" db="EMBL/GenBank/DDBJ databases">
        <title>New Species of the Genus Actinoplanes, ActinopZanes ferrugineus.</title>
        <authorList>
            <person name="Ding P."/>
        </authorList>
    </citation>
    <scope>NUCLEOTIDE SEQUENCE [LARGE SCALE GENOMIC DNA]</scope>
    <source>
        <strain evidence="10 11">TRM88003</strain>
    </source>
</reference>
<organism evidence="10 11">
    <name type="scientific">Paractinoplanes aksuensis</name>
    <dbReference type="NCBI Taxonomy" id="2939490"/>
    <lineage>
        <taxon>Bacteria</taxon>
        <taxon>Bacillati</taxon>
        <taxon>Actinomycetota</taxon>
        <taxon>Actinomycetes</taxon>
        <taxon>Micromonosporales</taxon>
        <taxon>Micromonosporaceae</taxon>
        <taxon>Paractinoplanes</taxon>
    </lineage>
</organism>
<gene>
    <name evidence="10" type="ORF">M1L60_04535</name>
</gene>
<evidence type="ECO:0000256" key="4">
    <source>
        <dbReference type="ARBA" id="ARBA00022692"/>
    </source>
</evidence>
<dbReference type="InterPro" id="IPR011701">
    <property type="entry name" value="MFS"/>
</dbReference>
<keyword evidence="5 8" id="KW-1133">Transmembrane helix</keyword>
<name>A0ABT1DG93_9ACTN</name>
<feature type="transmembrane region" description="Helical" evidence="8">
    <location>
        <begin position="51"/>
        <end position="69"/>
    </location>
</feature>
<feature type="domain" description="Major facilitator superfamily (MFS) profile" evidence="9">
    <location>
        <begin position="12"/>
        <end position="491"/>
    </location>
</feature>
<evidence type="ECO:0000256" key="7">
    <source>
        <dbReference type="SAM" id="MobiDB-lite"/>
    </source>
</evidence>
<dbReference type="Pfam" id="PF07690">
    <property type="entry name" value="MFS_1"/>
    <property type="match status" value="1"/>
</dbReference>
<feature type="transmembrane region" description="Helical" evidence="8">
    <location>
        <begin position="227"/>
        <end position="244"/>
    </location>
</feature>
<feature type="transmembrane region" description="Helical" evidence="8">
    <location>
        <begin position="402"/>
        <end position="419"/>
    </location>
</feature>
<feature type="transmembrane region" description="Helical" evidence="8">
    <location>
        <begin position="136"/>
        <end position="156"/>
    </location>
</feature>
<keyword evidence="11" id="KW-1185">Reference proteome</keyword>
<keyword evidence="6 8" id="KW-0472">Membrane</keyword>
<evidence type="ECO:0000256" key="5">
    <source>
        <dbReference type="ARBA" id="ARBA00022989"/>
    </source>
</evidence>
<protein>
    <submittedName>
        <fullName evidence="10">MFS transporter</fullName>
    </submittedName>
</protein>
<feature type="transmembrane region" description="Helical" evidence="8">
    <location>
        <begin position="460"/>
        <end position="484"/>
    </location>
</feature>
<evidence type="ECO:0000256" key="6">
    <source>
        <dbReference type="ARBA" id="ARBA00023136"/>
    </source>
</evidence>
<keyword evidence="2" id="KW-0813">Transport</keyword>
<evidence type="ECO:0000259" key="9">
    <source>
        <dbReference type="PROSITE" id="PS50850"/>
    </source>
</evidence>
<evidence type="ECO:0000256" key="8">
    <source>
        <dbReference type="SAM" id="Phobius"/>
    </source>
</evidence>
<proteinExistence type="predicted"/>
<dbReference type="PANTHER" id="PTHR42718">
    <property type="entry name" value="MAJOR FACILITATOR SUPERFAMILY MULTIDRUG TRANSPORTER MFSC"/>
    <property type="match status" value="1"/>
</dbReference>
<evidence type="ECO:0000313" key="10">
    <source>
        <dbReference type="EMBL" id="MCO8269858.1"/>
    </source>
</evidence>
<feature type="transmembrane region" description="Helical" evidence="8">
    <location>
        <begin position="198"/>
        <end position="215"/>
    </location>
</feature>
<keyword evidence="4 8" id="KW-0812">Transmembrane</keyword>
<evidence type="ECO:0000256" key="3">
    <source>
        <dbReference type="ARBA" id="ARBA00022475"/>
    </source>
</evidence>
<feature type="transmembrane region" description="Helical" evidence="8">
    <location>
        <begin position="78"/>
        <end position="97"/>
    </location>
</feature>
<dbReference type="InterPro" id="IPR036259">
    <property type="entry name" value="MFS_trans_sf"/>
</dbReference>
<keyword evidence="3" id="KW-1003">Cell membrane</keyword>
<accession>A0ABT1DG93</accession>
<feature type="transmembrane region" description="Helical" evidence="8">
    <location>
        <begin position="265"/>
        <end position="289"/>
    </location>
</feature>
<feature type="region of interest" description="Disordered" evidence="7">
    <location>
        <begin position="493"/>
        <end position="528"/>
    </location>
</feature>
<evidence type="ECO:0000313" key="11">
    <source>
        <dbReference type="Proteomes" id="UP001523369"/>
    </source>
</evidence>
<dbReference type="CDD" id="cd17321">
    <property type="entry name" value="MFS_MMR_MDR_like"/>
    <property type="match status" value="1"/>
</dbReference>
<dbReference type="SUPFAM" id="SSF103473">
    <property type="entry name" value="MFS general substrate transporter"/>
    <property type="match status" value="1"/>
</dbReference>
<feature type="transmembrane region" description="Helical" evidence="8">
    <location>
        <begin position="331"/>
        <end position="351"/>
    </location>
</feature>
<feature type="transmembrane region" description="Helical" evidence="8">
    <location>
        <begin position="103"/>
        <end position="124"/>
    </location>
</feature>
<dbReference type="EMBL" id="JAMYJR010000003">
    <property type="protein sequence ID" value="MCO8269858.1"/>
    <property type="molecule type" value="Genomic_DNA"/>
</dbReference>
<sequence length="528" mass="54146">MRATAGARQWVGLAVLALPCLLVSLDAEVLNMAAPQLSADLRPTAVQLLWIMDSYVFVVAGFLIAMGVLGDRIGRRRLLLAGAVAFALSSLLAAFATSPELLIAARVLMGLAGASLMPSTLALIRAMFADARQRGIALGVWSASFSLGGLAAPLIGGVMLEHFWWGSVFLLAVPATLLLVVLGPALLPEARDPSARGFDLAGAVLSLVAVLIFVYGIKRLAAEGRPAVPLLTLVIAGAVLTLFLRRQRRIAQPLLDLSMFADRRVRVGLIANALSFFVLYGTQLAIVQYLQIVLDLSPLRAGLWALPSVGAFLLASLLGPMLVRWFPAGRVIAVGAVIMAAGHGLMALAPYGGGLPILVAGMVIGGFGLAPVYTLTTDLVVSSVRSSRAGMGAAVTETGAELGGAIGIAVLGSVVVAAYRSGMSGVPGLPADGTLMDAAAAADRLPGSMGTALLQQADNAYGMAFAVVSLVAAGLVAVAAVLAFRVLWPTPPGAAAPASEPSDMVVPTQPSEHSADGGERATMSAVDR</sequence>
<evidence type="ECO:0000256" key="2">
    <source>
        <dbReference type="ARBA" id="ARBA00022448"/>
    </source>
</evidence>
<dbReference type="PANTHER" id="PTHR42718:SF47">
    <property type="entry name" value="METHYL VIOLOGEN RESISTANCE PROTEIN SMVA"/>
    <property type="match status" value="1"/>
</dbReference>
<feature type="transmembrane region" description="Helical" evidence="8">
    <location>
        <begin position="301"/>
        <end position="319"/>
    </location>
</feature>